<evidence type="ECO:0000259" key="5">
    <source>
        <dbReference type="Pfam" id="PF06978"/>
    </source>
</evidence>
<evidence type="ECO:0000256" key="1">
    <source>
        <dbReference type="ARBA" id="ARBA00004123"/>
    </source>
</evidence>
<dbReference type="GO" id="GO:0001682">
    <property type="term" value="P:tRNA 5'-leader removal"/>
    <property type="evidence" value="ECO:0007669"/>
    <property type="project" value="InterPro"/>
</dbReference>
<keyword evidence="2" id="KW-0819">tRNA processing</keyword>
<feature type="compositionally biased region" description="Acidic residues" evidence="4">
    <location>
        <begin position="624"/>
        <end position="634"/>
    </location>
</feature>
<dbReference type="PROSITE" id="PS00018">
    <property type="entry name" value="EF_HAND_1"/>
    <property type="match status" value="1"/>
</dbReference>
<dbReference type="InterPro" id="IPR039182">
    <property type="entry name" value="Pop1"/>
</dbReference>
<keyword evidence="9" id="KW-1185">Reference proteome</keyword>
<sequence>MREVESDPVKKGKKPENRHKKRRPGTISQEYLRRQGTKRWLETHIWHAKRMKMIEIWGYKLAEHSNENGIRSAYKSSHHQCILQDVSYNGCLELTGTKKDISATLEHMMDPTMPTVGSARYVTGKRQYFTYLYEFDSYPEKLITPVTFLWRQDPSVSAADTTGVMEVDELSKSGQLWIWIHPSAFEVAKVKIQESVVKAHMEERVGVKDLENSLVMFDFTGPRSTAILQAVLQLSESEAAATYEQAHKAWRTLSNLRSSSSLPPGIVLGLLLDDPRLTFPHKPAPRPASIPASQAKDVQDIITQWPTSVAQSTLWDEQVREHVLTNMTSEAKLNERRSQNLVPGTKLNPNDTDSRIPILLVQREGKPQIQRAPGGGSSEYECGWTLILPKGWAMPFWKSMIFAGARPGGVRERRSFHFETRQSCFPYDFPNTEAYLAWMDFYEKNVRAKYERKPVAKRINYAKLGVEDPFGPAWIKPLKAGVKMLGGDLEIELNEKRIWLLQTPKLVTALTEAARAAGGSSTEMVTRLTVESLNLVIVDCLQGLLKPAMSMAPLVAQPSPRIDEALVRVGVDLLSRGSIGMNGMIYAIPEKQFKEWATLVQLKGKRNLEGRPRKEKKAKSWVDSDSDDVDDDDDDEIDFEELEMAKPPPETLLGYVTTGQYCYSEGKYYGIGCCSATGLARVIEFETRQRLEWQAQAKAQAQNSPSASTAIISTASAVVAATPKLPKMMVLVRSIRSRVSRLAKLTILS</sequence>
<dbReference type="InterPro" id="IPR027266">
    <property type="entry name" value="TrmE/GcvT-like"/>
</dbReference>
<feature type="compositionally biased region" description="Basic residues" evidence="4">
    <location>
        <begin position="11"/>
        <end position="24"/>
    </location>
</feature>
<name>A0A9P6TVC9_9FUNG</name>
<dbReference type="OrthoDB" id="442863at2759"/>
<accession>A0A9P6TVC9</accession>
<protein>
    <recommendedName>
        <fullName evidence="10">POP1-domain-containing protein</fullName>
    </recommendedName>
</protein>
<comment type="subcellular location">
    <subcellularLocation>
        <location evidence="1">Nucleus</location>
    </subcellularLocation>
</comment>
<feature type="region of interest" description="Disordered" evidence="4">
    <location>
        <begin position="611"/>
        <end position="634"/>
    </location>
</feature>
<proteinExistence type="predicted"/>
<evidence type="ECO:0000256" key="4">
    <source>
        <dbReference type="SAM" id="MobiDB-lite"/>
    </source>
</evidence>
<feature type="domain" description="POPLD" evidence="6">
    <location>
        <begin position="383"/>
        <end position="474"/>
    </location>
</feature>
<feature type="compositionally biased region" description="Basic and acidic residues" evidence="4">
    <location>
        <begin position="1"/>
        <end position="10"/>
    </location>
</feature>
<dbReference type="InterPro" id="IPR018247">
    <property type="entry name" value="EF_Hand_1_Ca_BS"/>
</dbReference>
<dbReference type="InterPro" id="IPR012590">
    <property type="entry name" value="POPLD_dom"/>
</dbReference>
<feature type="region of interest" description="Disordered" evidence="4">
    <location>
        <begin position="1"/>
        <end position="26"/>
    </location>
</feature>
<evidence type="ECO:0008006" key="10">
    <source>
        <dbReference type="Google" id="ProtNLM"/>
    </source>
</evidence>
<evidence type="ECO:0000256" key="2">
    <source>
        <dbReference type="ARBA" id="ARBA00022694"/>
    </source>
</evidence>
<gene>
    <name evidence="8" type="ORF">BG011_001319</name>
</gene>
<evidence type="ECO:0000259" key="6">
    <source>
        <dbReference type="Pfam" id="PF08170"/>
    </source>
</evidence>
<dbReference type="InterPro" id="IPR055079">
    <property type="entry name" value="POP1_C"/>
</dbReference>
<dbReference type="PANTHER" id="PTHR22731:SF3">
    <property type="entry name" value="RIBONUCLEASES P_MRP PROTEIN SUBUNIT POP1"/>
    <property type="match status" value="1"/>
</dbReference>
<dbReference type="Pfam" id="PF06978">
    <property type="entry name" value="POP1_N"/>
    <property type="match status" value="1"/>
</dbReference>
<evidence type="ECO:0000313" key="8">
    <source>
        <dbReference type="EMBL" id="KAG0247545.1"/>
    </source>
</evidence>
<dbReference type="PANTHER" id="PTHR22731">
    <property type="entry name" value="RIBONUCLEASES P/MRP PROTEIN SUBUNIT POP1"/>
    <property type="match status" value="1"/>
</dbReference>
<evidence type="ECO:0000259" key="7">
    <source>
        <dbReference type="Pfam" id="PF22770"/>
    </source>
</evidence>
<comment type="caution">
    <text evidence="8">The sequence shown here is derived from an EMBL/GenBank/DDBJ whole genome shotgun (WGS) entry which is preliminary data.</text>
</comment>
<reference evidence="8" key="1">
    <citation type="journal article" date="2020" name="Fungal Divers.">
        <title>Resolving the Mortierellaceae phylogeny through synthesis of multi-gene phylogenetics and phylogenomics.</title>
        <authorList>
            <person name="Vandepol N."/>
            <person name="Liber J."/>
            <person name="Desiro A."/>
            <person name="Na H."/>
            <person name="Kennedy M."/>
            <person name="Barry K."/>
            <person name="Grigoriev I.V."/>
            <person name="Miller A.N."/>
            <person name="O'Donnell K."/>
            <person name="Stajich J.E."/>
            <person name="Bonito G."/>
        </authorList>
    </citation>
    <scope>NUCLEOTIDE SEQUENCE</scope>
    <source>
        <strain evidence="8">KOD948</strain>
    </source>
</reference>
<organism evidence="8 9">
    <name type="scientific">Mortierella polycephala</name>
    <dbReference type="NCBI Taxonomy" id="41804"/>
    <lineage>
        <taxon>Eukaryota</taxon>
        <taxon>Fungi</taxon>
        <taxon>Fungi incertae sedis</taxon>
        <taxon>Mucoromycota</taxon>
        <taxon>Mortierellomycotina</taxon>
        <taxon>Mortierellomycetes</taxon>
        <taxon>Mortierellales</taxon>
        <taxon>Mortierellaceae</taxon>
        <taxon>Mortierella</taxon>
    </lineage>
</organism>
<feature type="compositionally biased region" description="Basic and acidic residues" evidence="4">
    <location>
        <begin position="611"/>
        <end position="622"/>
    </location>
</feature>
<dbReference type="Gene3D" id="3.30.1360.120">
    <property type="entry name" value="Probable tRNA modification gtpase trme, domain 1"/>
    <property type="match status" value="1"/>
</dbReference>
<feature type="domain" description="POP1 C-terminal" evidence="7">
    <location>
        <begin position="565"/>
        <end position="748"/>
    </location>
</feature>
<dbReference type="Proteomes" id="UP000726737">
    <property type="component" value="Unassembled WGS sequence"/>
</dbReference>
<dbReference type="InterPro" id="IPR009723">
    <property type="entry name" value="Pop1_N"/>
</dbReference>
<feature type="domain" description="Pop1 N-terminal" evidence="5">
    <location>
        <begin position="11"/>
        <end position="96"/>
    </location>
</feature>
<evidence type="ECO:0000256" key="3">
    <source>
        <dbReference type="ARBA" id="ARBA00023242"/>
    </source>
</evidence>
<evidence type="ECO:0000313" key="9">
    <source>
        <dbReference type="Proteomes" id="UP000726737"/>
    </source>
</evidence>
<dbReference type="GO" id="GO:0000172">
    <property type="term" value="C:ribonuclease MRP complex"/>
    <property type="evidence" value="ECO:0007669"/>
    <property type="project" value="InterPro"/>
</dbReference>
<dbReference type="GO" id="GO:0005655">
    <property type="term" value="C:nucleolar ribonuclease P complex"/>
    <property type="evidence" value="ECO:0007669"/>
    <property type="project" value="InterPro"/>
</dbReference>
<dbReference type="EMBL" id="JAAAJA010001335">
    <property type="protein sequence ID" value="KAG0247545.1"/>
    <property type="molecule type" value="Genomic_DNA"/>
</dbReference>
<keyword evidence="3" id="KW-0539">Nucleus</keyword>
<dbReference type="SUPFAM" id="SSF103025">
    <property type="entry name" value="Folate-binding domain"/>
    <property type="match status" value="1"/>
</dbReference>
<dbReference type="Pfam" id="PF08170">
    <property type="entry name" value="POPLD"/>
    <property type="match status" value="1"/>
</dbReference>
<dbReference type="AlphaFoldDB" id="A0A9P6TVC9"/>
<dbReference type="Pfam" id="PF22770">
    <property type="entry name" value="POP1_C"/>
    <property type="match status" value="1"/>
</dbReference>